<name>A0A1H3FGZ4_9GAMM</name>
<dbReference type="InterPro" id="IPR012816">
    <property type="entry name" value="NADAR"/>
</dbReference>
<evidence type="ECO:0000313" key="4">
    <source>
        <dbReference type="EMBL" id="SDX90312.1"/>
    </source>
</evidence>
<accession>A0A1H3FGZ4</accession>
<keyword evidence="5" id="KW-1185">Reference proteome</keyword>
<sequence>MNNENFLNDLIQQTQQGGQFKYLYFWGHTPKQANIVDKSCFSQWFSAQFELDGITYLTAEHYMMAQKAQLFHDDETFDQILKVTHPNEAKQLGRKVQNYDEQTWKEKRFNIVLQANFAKFSQHLELRDFLIDTHDRILVEASPVDAIWGVGLAQDHLDIQNPEKWKGLNLLGFALMQVRAQLLAQSN</sequence>
<proteinExistence type="predicted"/>
<dbReference type="AlphaFoldDB" id="A0A1H3FGZ4"/>
<evidence type="ECO:0000256" key="2">
    <source>
        <dbReference type="ARBA" id="ARBA00000751"/>
    </source>
</evidence>
<reference evidence="5" key="1">
    <citation type="submission" date="2016-10" db="EMBL/GenBank/DDBJ databases">
        <authorList>
            <person name="Varghese N."/>
            <person name="Submissions S."/>
        </authorList>
    </citation>
    <scope>NUCLEOTIDE SEQUENCE [LARGE SCALE GENOMIC DNA]</scope>
    <source>
        <strain evidence="5">ANC 5109</strain>
    </source>
</reference>
<dbReference type="NCBIfam" id="TIGR02464">
    <property type="entry name" value="ribofla_fusion"/>
    <property type="match status" value="1"/>
</dbReference>
<gene>
    <name evidence="4" type="ORF">SAMN05421643_10176</name>
</gene>
<evidence type="ECO:0000256" key="1">
    <source>
        <dbReference type="ARBA" id="ARBA00000022"/>
    </source>
</evidence>
<dbReference type="Proteomes" id="UP000199035">
    <property type="component" value="Unassembled WGS sequence"/>
</dbReference>
<comment type="catalytic activity">
    <reaction evidence="2">
        <text>2,5-diamino-6-hydroxy-4-(5-phosphoribosylamino)-pyrimidine + H2O = 2,5,6-triamino-4-hydroxypyrimidine + D-ribose 5-phosphate</text>
        <dbReference type="Rhea" id="RHEA:23436"/>
        <dbReference type="ChEBI" id="CHEBI:15377"/>
        <dbReference type="ChEBI" id="CHEBI:58614"/>
        <dbReference type="ChEBI" id="CHEBI:78346"/>
        <dbReference type="ChEBI" id="CHEBI:137796"/>
    </reaction>
</comment>
<protein>
    <recommendedName>
        <fullName evidence="3">NADAR domain-containing protein</fullName>
    </recommendedName>
</protein>
<dbReference type="SUPFAM" id="SSF143990">
    <property type="entry name" value="YbiA-like"/>
    <property type="match status" value="1"/>
</dbReference>
<dbReference type="STRING" id="595670.SAMN05421643_10176"/>
<evidence type="ECO:0000313" key="5">
    <source>
        <dbReference type="Proteomes" id="UP000199035"/>
    </source>
</evidence>
<feature type="domain" description="NADAR" evidence="3">
    <location>
        <begin position="24"/>
        <end position="182"/>
    </location>
</feature>
<dbReference type="Gene3D" id="1.10.357.40">
    <property type="entry name" value="YbiA-like"/>
    <property type="match status" value="1"/>
</dbReference>
<dbReference type="RefSeq" id="WP_092686628.1">
    <property type="nucleotide sequence ID" value="NZ_FNPK01000001.1"/>
</dbReference>
<dbReference type="InterPro" id="IPR037238">
    <property type="entry name" value="YbiA-like_sf"/>
</dbReference>
<comment type="catalytic activity">
    <reaction evidence="1">
        <text>5-amino-6-(5-phospho-D-ribosylamino)uracil + H2O = 5,6-diaminouracil + D-ribose 5-phosphate</text>
        <dbReference type="Rhea" id="RHEA:55020"/>
        <dbReference type="ChEBI" id="CHEBI:15377"/>
        <dbReference type="ChEBI" id="CHEBI:46252"/>
        <dbReference type="ChEBI" id="CHEBI:58453"/>
        <dbReference type="ChEBI" id="CHEBI:78346"/>
    </reaction>
</comment>
<evidence type="ECO:0000259" key="3">
    <source>
        <dbReference type="Pfam" id="PF08719"/>
    </source>
</evidence>
<dbReference type="EMBL" id="FNPK01000001">
    <property type="protein sequence ID" value="SDX90312.1"/>
    <property type="molecule type" value="Genomic_DNA"/>
</dbReference>
<dbReference type="CDD" id="cd15457">
    <property type="entry name" value="NADAR"/>
    <property type="match status" value="1"/>
</dbReference>
<organism evidence="4 5">
    <name type="scientific">Acinetobacter kyonggiensis</name>
    <dbReference type="NCBI Taxonomy" id="595670"/>
    <lineage>
        <taxon>Bacteria</taxon>
        <taxon>Pseudomonadati</taxon>
        <taxon>Pseudomonadota</taxon>
        <taxon>Gammaproteobacteria</taxon>
        <taxon>Moraxellales</taxon>
        <taxon>Moraxellaceae</taxon>
        <taxon>Acinetobacter</taxon>
    </lineage>
</organism>
<dbReference type="Pfam" id="PF08719">
    <property type="entry name" value="NADAR"/>
    <property type="match status" value="1"/>
</dbReference>